<feature type="region of interest" description="Disordered" evidence="5">
    <location>
        <begin position="157"/>
        <end position="201"/>
    </location>
</feature>
<dbReference type="InterPro" id="IPR036349">
    <property type="entry name" value="Integrin_bsu_tail_dom_sf"/>
</dbReference>
<keyword evidence="2" id="KW-1133">Transmembrane helix</keyword>
<dbReference type="EMBL" id="VIIS01001407">
    <property type="protein sequence ID" value="KAF0298868.1"/>
    <property type="molecule type" value="Genomic_DNA"/>
</dbReference>
<dbReference type="OrthoDB" id="6362879at2759"/>
<organism evidence="8 9">
    <name type="scientific">Amphibalanus amphitrite</name>
    <name type="common">Striped barnacle</name>
    <name type="synonym">Balanus amphitrite</name>
    <dbReference type="NCBI Taxonomy" id="1232801"/>
    <lineage>
        <taxon>Eukaryota</taxon>
        <taxon>Metazoa</taxon>
        <taxon>Ecdysozoa</taxon>
        <taxon>Arthropoda</taxon>
        <taxon>Crustacea</taxon>
        <taxon>Multicrustacea</taxon>
        <taxon>Cirripedia</taxon>
        <taxon>Thoracica</taxon>
        <taxon>Thoracicalcarea</taxon>
        <taxon>Balanomorpha</taxon>
        <taxon>Balanoidea</taxon>
        <taxon>Balanidae</taxon>
        <taxon>Amphibalaninae</taxon>
        <taxon>Amphibalanus</taxon>
    </lineage>
</organism>
<evidence type="ECO:0000256" key="1">
    <source>
        <dbReference type="ARBA" id="ARBA00022737"/>
    </source>
</evidence>
<evidence type="ECO:0000256" key="3">
    <source>
        <dbReference type="ARBA" id="ARBA00023157"/>
    </source>
</evidence>
<evidence type="ECO:0000256" key="6">
    <source>
        <dbReference type="SAM" id="SignalP"/>
    </source>
</evidence>
<dbReference type="Gene3D" id="2.10.25.10">
    <property type="entry name" value="Laminin"/>
    <property type="match status" value="1"/>
</dbReference>
<dbReference type="PANTHER" id="PTHR10082">
    <property type="entry name" value="INTEGRIN BETA SUBUNIT"/>
    <property type="match status" value="1"/>
</dbReference>
<feature type="signal peptide" evidence="6">
    <location>
        <begin position="1"/>
        <end position="31"/>
    </location>
</feature>
<dbReference type="GO" id="GO:0005925">
    <property type="term" value="C:focal adhesion"/>
    <property type="evidence" value="ECO:0007669"/>
    <property type="project" value="TreeGrafter"/>
</dbReference>
<dbReference type="GO" id="GO:0005178">
    <property type="term" value="F:integrin binding"/>
    <property type="evidence" value="ECO:0007669"/>
    <property type="project" value="TreeGrafter"/>
</dbReference>
<dbReference type="GO" id="GO:0033627">
    <property type="term" value="P:cell adhesion mediated by integrin"/>
    <property type="evidence" value="ECO:0007669"/>
    <property type="project" value="TreeGrafter"/>
</dbReference>
<keyword evidence="3" id="KW-1015">Disulfide bond</keyword>
<dbReference type="GO" id="GO:0007160">
    <property type="term" value="P:cell-matrix adhesion"/>
    <property type="evidence" value="ECO:0007669"/>
    <property type="project" value="TreeGrafter"/>
</dbReference>
<evidence type="ECO:0000256" key="5">
    <source>
        <dbReference type="SAM" id="MobiDB-lite"/>
    </source>
</evidence>
<dbReference type="InterPro" id="IPR012896">
    <property type="entry name" value="Integrin_bsu_tail"/>
</dbReference>
<dbReference type="PANTHER" id="PTHR10082:SF60">
    <property type="entry name" value="INTEGRIN BETA-PS"/>
    <property type="match status" value="1"/>
</dbReference>
<sequence length="201" mass="21441">MLATRWSAMSSPLLLLVSVVFLLHVLSPVSAQDSCPEGTSEDMCRSSAGSPICSDRGECVCGECHCDTMTCRSKCDTYRFCAECLAFGTGPLASQCETACGQVSVEKEDDPDVSDPDERICAFLTDGGCRFQFVYGRLGKLRVRRKLECPKPAISFSPAASEDNEGPVDAAAEDRNGATTGDSLGRSPPDSARCCRLGAMK</sequence>
<accession>A0A6A4W0X5</accession>
<keyword evidence="6" id="KW-0732">Signal</keyword>
<keyword evidence="4" id="KW-0325">Glycoprotein</keyword>
<name>A0A6A4W0X5_AMPAM</name>
<evidence type="ECO:0000259" key="7">
    <source>
        <dbReference type="SMART" id="SM01242"/>
    </source>
</evidence>
<evidence type="ECO:0000313" key="9">
    <source>
        <dbReference type="Proteomes" id="UP000440578"/>
    </source>
</evidence>
<feature type="chain" id="PRO_5033874722" evidence="6">
    <location>
        <begin position="32"/>
        <end position="201"/>
    </location>
</feature>
<keyword evidence="8" id="KW-0401">Integrin</keyword>
<dbReference type="Pfam" id="PF07965">
    <property type="entry name" value="Integrin_B_tail"/>
    <property type="match status" value="1"/>
</dbReference>
<dbReference type="InterPro" id="IPR015812">
    <property type="entry name" value="Integrin_bsu"/>
</dbReference>
<evidence type="ECO:0000256" key="2">
    <source>
        <dbReference type="ARBA" id="ARBA00022989"/>
    </source>
</evidence>
<comment type="caution">
    <text evidence="8">The sequence shown here is derived from an EMBL/GenBank/DDBJ whole genome shotgun (WGS) entry which is preliminary data.</text>
</comment>
<keyword evidence="2" id="KW-0472">Membrane</keyword>
<dbReference type="GO" id="GO:0008305">
    <property type="term" value="C:integrin complex"/>
    <property type="evidence" value="ECO:0007669"/>
    <property type="project" value="TreeGrafter"/>
</dbReference>
<dbReference type="SMART" id="SM01242">
    <property type="entry name" value="Integrin_B_tail"/>
    <property type="match status" value="1"/>
</dbReference>
<dbReference type="Gene3D" id="4.10.1240.30">
    <property type="match status" value="1"/>
</dbReference>
<gene>
    <name evidence="8" type="primary">mys_7</name>
    <name evidence="8" type="ORF">FJT64_003812</name>
</gene>
<reference evidence="8 9" key="1">
    <citation type="submission" date="2019-07" db="EMBL/GenBank/DDBJ databases">
        <title>Draft genome assembly of a fouling barnacle, Amphibalanus amphitrite (Darwin, 1854): The first reference genome for Thecostraca.</title>
        <authorList>
            <person name="Kim W."/>
        </authorList>
    </citation>
    <scope>NUCLEOTIDE SEQUENCE [LARGE SCALE GENOMIC DNA]</scope>
    <source>
        <strain evidence="8">SNU_AA5</strain>
        <tissue evidence="8">Soma without cirri and trophi</tissue>
    </source>
</reference>
<keyword evidence="9" id="KW-1185">Reference proteome</keyword>
<dbReference type="AlphaFoldDB" id="A0A6A4W0X5"/>
<keyword evidence="2" id="KW-0812">Transmembrane</keyword>
<protein>
    <submittedName>
        <fullName evidence="8">Integrin beta-PS</fullName>
    </submittedName>
</protein>
<dbReference type="InterPro" id="IPR057073">
    <property type="entry name" value="EGF_integrin_2"/>
</dbReference>
<dbReference type="EMBL" id="VIIS01001407">
    <property type="protein sequence ID" value="KAF0298869.1"/>
    <property type="molecule type" value="Genomic_DNA"/>
</dbReference>
<dbReference type="GO" id="GO:0098609">
    <property type="term" value="P:cell-cell adhesion"/>
    <property type="evidence" value="ECO:0007669"/>
    <property type="project" value="TreeGrafter"/>
</dbReference>
<dbReference type="Pfam" id="PF23105">
    <property type="entry name" value="EGF_integrin"/>
    <property type="match status" value="1"/>
</dbReference>
<feature type="domain" description="Integrin beta subunit tail" evidence="7">
    <location>
        <begin position="75"/>
        <end position="154"/>
    </location>
</feature>
<keyword evidence="1" id="KW-0677">Repeat</keyword>
<evidence type="ECO:0000313" key="8">
    <source>
        <dbReference type="EMBL" id="KAF0298869.1"/>
    </source>
</evidence>
<dbReference type="Proteomes" id="UP000440578">
    <property type="component" value="Unassembled WGS sequence"/>
</dbReference>
<proteinExistence type="predicted"/>
<dbReference type="GO" id="GO:0016477">
    <property type="term" value="P:cell migration"/>
    <property type="evidence" value="ECO:0007669"/>
    <property type="project" value="TreeGrafter"/>
</dbReference>
<dbReference type="GO" id="GO:0009986">
    <property type="term" value="C:cell surface"/>
    <property type="evidence" value="ECO:0007669"/>
    <property type="project" value="TreeGrafter"/>
</dbReference>
<dbReference type="GO" id="GO:0007229">
    <property type="term" value="P:integrin-mediated signaling pathway"/>
    <property type="evidence" value="ECO:0007669"/>
    <property type="project" value="UniProtKB-KW"/>
</dbReference>
<dbReference type="SUPFAM" id="SSF69687">
    <property type="entry name" value="Integrin beta tail domain"/>
    <property type="match status" value="1"/>
</dbReference>
<evidence type="ECO:0000256" key="4">
    <source>
        <dbReference type="ARBA" id="ARBA00023180"/>
    </source>
</evidence>